<evidence type="ECO:0000256" key="6">
    <source>
        <dbReference type="ARBA" id="ARBA00012102"/>
    </source>
</evidence>
<comment type="cofactor">
    <cofactor evidence="16">
        <name>NH4(+)</name>
        <dbReference type="ChEBI" id="CHEBI:28938"/>
    </cofactor>
    <cofactor evidence="16">
        <name>K(+)</name>
        <dbReference type="ChEBI" id="CHEBI:29103"/>
    </cofactor>
    <text evidence="16">A monovalent cation. Ammonium or potassium.</text>
</comment>
<dbReference type="NCBIfam" id="NF009855">
    <property type="entry name" value="PRK13321.1"/>
    <property type="match status" value="1"/>
</dbReference>
<feature type="binding site" evidence="16">
    <location>
        <begin position="6"/>
        <end position="13"/>
    </location>
    <ligand>
        <name>ATP</name>
        <dbReference type="ChEBI" id="CHEBI:30616"/>
    </ligand>
</feature>
<keyword evidence="16" id="KW-0479">Metal-binding</keyword>
<dbReference type="PANTHER" id="PTHR34265:SF1">
    <property type="entry name" value="TYPE III PANTOTHENATE KINASE"/>
    <property type="match status" value="1"/>
</dbReference>
<dbReference type="GO" id="GO:0005524">
    <property type="term" value="F:ATP binding"/>
    <property type="evidence" value="ECO:0007669"/>
    <property type="project" value="UniProtKB-UniRule"/>
</dbReference>
<evidence type="ECO:0000256" key="7">
    <source>
        <dbReference type="ARBA" id="ARBA00022490"/>
    </source>
</evidence>
<gene>
    <name evidence="16" type="primary">coaX</name>
    <name evidence="17" type="ORF">JOC47_002018</name>
</gene>
<feature type="binding site" evidence="16">
    <location>
        <position position="129"/>
    </location>
    <ligand>
        <name>K(+)</name>
        <dbReference type="ChEBI" id="CHEBI:29103"/>
    </ligand>
</feature>
<comment type="pathway">
    <text evidence="4 16">Cofactor biosynthesis; coenzyme A biosynthesis; CoA from (R)-pantothenate: step 1/5.</text>
</comment>
<keyword evidence="9 16" id="KW-0547">Nucleotide-binding</keyword>
<comment type="caution">
    <text evidence="17">The sequence shown here is derived from an EMBL/GenBank/DDBJ whole genome shotgun (WGS) entry which is preliminary data.</text>
</comment>
<feature type="binding site" evidence="16">
    <location>
        <begin position="107"/>
        <end position="110"/>
    </location>
    <ligand>
        <name>substrate</name>
    </ligand>
</feature>
<dbReference type="EMBL" id="JAFBDQ010000010">
    <property type="protein sequence ID" value="MBM7557163.1"/>
    <property type="molecule type" value="Genomic_DNA"/>
</dbReference>
<keyword evidence="10 16" id="KW-0418">Kinase</keyword>
<comment type="cofactor">
    <cofactor evidence="2">
        <name>K(+)</name>
        <dbReference type="ChEBI" id="CHEBI:29103"/>
    </cofactor>
</comment>
<comment type="similarity">
    <text evidence="14 16">Belongs to the type III pantothenate kinase family.</text>
</comment>
<comment type="catalytic activity">
    <reaction evidence="1 16">
        <text>(R)-pantothenate + ATP = (R)-4'-phosphopantothenate + ADP + H(+)</text>
        <dbReference type="Rhea" id="RHEA:16373"/>
        <dbReference type="ChEBI" id="CHEBI:10986"/>
        <dbReference type="ChEBI" id="CHEBI:15378"/>
        <dbReference type="ChEBI" id="CHEBI:29032"/>
        <dbReference type="ChEBI" id="CHEBI:30616"/>
        <dbReference type="ChEBI" id="CHEBI:456216"/>
        <dbReference type="EC" id="2.7.1.33"/>
    </reaction>
</comment>
<dbReference type="Pfam" id="PF03309">
    <property type="entry name" value="Pan_kinase"/>
    <property type="match status" value="1"/>
</dbReference>
<dbReference type="InterPro" id="IPR043129">
    <property type="entry name" value="ATPase_NBD"/>
</dbReference>
<dbReference type="GO" id="GO:0015937">
    <property type="term" value="P:coenzyme A biosynthetic process"/>
    <property type="evidence" value="ECO:0007669"/>
    <property type="project" value="UniProtKB-UniRule"/>
</dbReference>
<name>A0A938XTC0_9FIRM</name>
<evidence type="ECO:0000256" key="5">
    <source>
        <dbReference type="ARBA" id="ARBA00011738"/>
    </source>
</evidence>
<keyword evidence="18" id="KW-1185">Reference proteome</keyword>
<dbReference type="Proteomes" id="UP000774000">
    <property type="component" value="Unassembled WGS sequence"/>
</dbReference>
<dbReference type="CDD" id="cd24015">
    <property type="entry name" value="ASKHA_NBD_PanK-III"/>
    <property type="match status" value="1"/>
</dbReference>
<keyword evidence="12 16" id="KW-0630">Potassium</keyword>
<dbReference type="NCBIfam" id="NF009848">
    <property type="entry name" value="PRK13318.1-6"/>
    <property type="match status" value="1"/>
</dbReference>
<dbReference type="RefSeq" id="WP_204701926.1">
    <property type="nucleotide sequence ID" value="NZ_JAFBDQ010000010.1"/>
</dbReference>
<sequence>MLLTVDVGNTNTVLGLYEGEELIVDWRISTDKQKTIDEYGILLLNLFSSEDLELEEVDKMIISSVVPPVINILEEVAVRYFGLEPLIVGPGVKTGMEIRVDNPKEVGADRIVNAIAAYELYDGPLVIVDFGTATTFCAVSEDGAYLGGSIAPGINISAEALFSQAAKLPKIELAVPENVIGKNTHDSLQSGIIYGYIDLVNGIVKRMKEEFAPEAKVVATGGLSDLISPATEEININHQFLTLEGLRIISERN</sequence>
<dbReference type="AlphaFoldDB" id="A0A938XTC0"/>
<evidence type="ECO:0000256" key="16">
    <source>
        <dbReference type="HAMAP-Rule" id="MF_01274"/>
    </source>
</evidence>
<keyword evidence="11 16" id="KW-0067">ATP-binding</keyword>
<feature type="binding site" evidence="16">
    <location>
        <position position="132"/>
    </location>
    <ligand>
        <name>ATP</name>
        <dbReference type="ChEBI" id="CHEBI:30616"/>
    </ligand>
</feature>
<dbReference type="PANTHER" id="PTHR34265">
    <property type="entry name" value="TYPE III PANTOTHENATE KINASE"/>
    <property type="match status" value="1"/>
</dbReference>
<dbReference type="NCBIfam" id="NF009847">
    <property type="entry name" value="PRK13318.1-5"/>
    <property type="match status" value="1"/>
</dbReference>
<evidence type="ECO:0000256" key="2">
    <source>
        <dbReference type="ARBA" id="ARBA00001958"/>
    </source>
</evidence>
<proteinExistence type="inferred from homology"/>
<dbReference type="GO" id="GO:0046872">
    <property type="term" value="F:metal ion binding"/>
    <property type="evidence" value="ECO:0007669"/>
    <property type="project" value="UniProtKB-KW"/>
</dbReference>
<evidence type="ECO:0000256" key="12">
    <source>
        <dbReference type="ARBA" id="ARBA00022958"/>
    </source>
</evidence>
<accession>A0A938XTC0</accession>
<evidence type="ECO:0000313" key="18">
    <source>
        <dbReference type="Proteomes" id="UP000774000"/>
    </source>
</evidence>
<dbReference type="SUPFAM" id="SSF53067">
    <property type="entry name" value="Actin-like ATPase domain"/>
    <property type="match status" value="2"/>
</dbReference>
<keyword evidence="7 16" id="KW-0963">Cytoplasm</keyword>
<dbReference type="Gene3D" id="3.30.420.40">
    <property type="match status" value="2"/>
</dbReference>
<evidence type="ECO:0000256" key="3">
    <source>
        <dbReference type="ARBA" id="ARBA00004496"/>
    </source>
</evidence>
<keyword evidence="13 16" id="KW-0173">Coenzyme A biosynthesis</keyword>
<evidence type="ECO:0000256" key="13">
    <source>
        <dbReference type="ARBA" id="ARBA00022993"/>
    </source>
</evidence>
<evidence type="ECO:0000256" key="4">
    <source>
        <dbReference type="ARBA" id="ARBA00005225"/>
    </source>
</evidence>
<dbReference type="GO" id="GO:0004594">
    <property type="term" value="F:pantothenate kinase activity"/>
    <property type="evidence" value="ECO:0007669"/>
    <property type="project" value="UniProtKB-UniRule"/>
</dbReference>
<comment type="subcellular location">
    <subcellularLocation>
        <location evidence="3 16">Cytoplasm</location>
    </subcellularLocation>
</comment>
<evidence type="ECO:0000256" key="11">
    <source>
        <dbReference type="ARBA" id="ARBA00022840"/>
    </source>
</evidence>
<evidence type="ECO:0000256" key="8">
    <source>
        <dbReference type="ARBA" id="ARBA00022679"/>
    </source>
</evidence>
<evidence type="ECO:0000256" key="14">
    <source>
        <dbReference type="ARBA" id="ARBA00038036"/>
    </source>
</evidence>
<dbReference type="GO" id="GO:0005737">
    <property type="term" value="C:cytoplasm"/>
    <property type="evidence" value="ECO:0007669"/>
    <property type="project" value="UniProtKB-SubCell"/>
</dbReference>
<feature type="active site" description="Proton acceptor" evidence="16">
    <location>
        <position position="109"/>
    </location>
</feature>
<comment type="function">
    <text evidence="16">Catalyzes the phosphorylation of pantothenate (Pan), the first step in CoA biosynthesis.</text>
</comment>
<protein>
    <recommendedName>
        <fullName evidence="15 16">Type III pantothenate kinase</fullName>
        <ecNumber evidence="6 16">2.7.1.33</ecNumber>
    </recommendedName>
    <alternativeName>
        <fullName evidence="16">PanK-III</fullName>
    </alternativeName>
    <alternativeName>
        <fullName evidence="16">Pantothenic acid kinase</fullName>
    </alternativeName>
</protein>
<feature type="binding site" evidence="16">
    <location>
        <position position="184"/>
    </location>
    <ligand>
        <name>substrate</name>
    </ligand>
</feature>
<evidence type="ECO:0000256" key="9">
    <source>
        <dbReference type="ARBA" id="ARBA00022741"/>
    </source>
</evidence>
<evidence type="ECO:0000256" key="15">
    <source>
        <dbReference type="ARBA" id="ARBA00040883"/>
    </source>
</evidence>
<reference evidence="17" key="1">
    <citation type="submission" date="2021-01" db="EMBL/GenBank/DDBJ databases">
        <title>Genomic Encyclopedia of Type Strains, Phase IV (KMG-IV): sequencing the most valuable type-strain genomes for metagenomic binning, comparative biology and taxonomic classification.</title>
        <authorList>
            <person name="Goeker M."/>
        </authorList>
    </citation>
    <scope>NUCLEOTIDE SEQUENCE</scope>
    <source>
        <strain evidence="17">DSM 23230</strain>
    </source>
</reference>
<keyword evidence="8 16" id="KW-0808">Transferase</keyword>
<organism evidence="17 18">
    <name type="scientific">Halanaerobacter jeridensis</name>
    <dbReference type="NCBI Taxonomy" id="706427"/>
    <lineage>
        <taxon>Bacteria</taxon>
        <taxon>Bacillati</taxon>
        <taxon>Bacillota</taxon>
        <taxon>Clostridia</taxon>
        <taxon>Halanaerobiales</taxon>
        <taxon>Halobacteroidaceae</taxon>
        <taxon>Halanaerobacter</taxon>
    </lineage>
</organism>
<dbReference type="EC" id="2.7.1.33" evidence="6 16"/>
<comment type="caution">
    <text evidence="16">Lacks conserved residue(s) required for the propagation of feature annotation.</text>
</comment>
<dbReference type="HAMAP" id="MF_01274">
    <property type="entry name" value="Pantothen_kinase_3"/>
    <property type="match status" value="1"/>
</dbReference>
<dbReference type="NCBIfam" id="TIGR00671">
    <property type="entry name" value="baf"/>
    <property type="match status" value="1"/>
</dbReference>
<evidence type="ECO:0000256" key="10">
    <source>
        <dbReference type="ARBA" id="ARBA00022777"/>
    </source>
</evidence>
<evidence type="ECO:0000313" key="17">
    <source>
        <dbReference type="EMBL" id="MBM7557163.1"/>
    </source>
</evidence>
<evidence type="ECO:0000256" key="1">
    <source>
        <dbReference type="ARBA" id="ARBA00001206"/>
    </source>
</evidence>
<dbReference type="InterPro" id="IPR004619">
    <property type="entry name" value="Type_III_PanK"/>
</dbReference>
<comment type="subunit">
    <text evidence="5 16">Homodimer.</text>
</comment>